<keyword evidence="3" id="KW-1185">Reference proteome</keyword>
<dbReference type="AlphaFoldDB" id="A0A1G9CNV5"/>
<organism evidence="2 3">
    <name type="scientific">Methylophilus rhizosphaerae</name>
    <dbReference type="NCBI Taxonomy" id="492660"/>
    <lineage>
        <taxon>Bacteria</taxon>
        <taxon>Pseudomonadati</taxon>
        <taxon>Pseudomonadota</taxon>
        <taxon>Betaproteobacteria</taxon>
        <taxon>Nitrosomonadales</taxon>
        <taxon>Methylophilaceae</taxon>
        <taxon>Methylophilus</taxon>
    </lineage>
</organism>
<feature type="transmembrane region" description="Helical" evidence="1">
    <location>
        <begin position="117"/>
        <end position="138"/>
    </location>
</feature>
<dbReference type="Proteomes" id="UP000198629">
    <property type="component" value="Unassembled WGS sequence"/>
</dbReference>
<keyword evidence="1" id="KW-1133">Transmembrane helix</keyword>
<feature type="transmembrane region" description="Helical" evidence="1">
    <location>
        <begin position="145"/>
        <end position="165"/>
    </location>
</feature>
<keyword evidence="1" id="KW-0812">Transmembrane</keyword>
<gene>
    <name evidence="2" type="ORF">SAMN05192566_1555</name>
</gene>
<reference evidence="3" key="1">
    <citation type="submission" date="2016-10" db="EMBL/GenBank/DDBJ databases">
        <authorList>
            <person name="Varghese N."/>
            <person name="Submissions S."/>
        </authorList>
    </citation>
    <scope>NUCLEOTIDE SEQUENCE [LARGE SCALE GENOMIC DNA]</scope>
    <source>
        <strain evidence="3">CBMB127</strain>
    </source>
</reference>
<proteinExistence type="predicted"/>
<keyword evidence="1" id="KW-0472">Membrane</keyword>
<feature type="transmembrane region" description="Helical" evidence="1">
    <location>
        <begin position="87"/>
        <end position="105"/>
    </location>
</feature>
<evidence type="ECO:0000313" key="2">
    <source>
        <dbReference type="EMBL" id="SDK53338.1"/>
    </source>
</evidence>
<dbReference type="RefSeq" id="WP_091471582.1">
    <property type="nucleotide sequence ID" value="NZ_FNFX01000003.1"/>
</dbReference>
<dbReference type="EMBL" id="FNFX01000003">
    <property type="protein sequence ID" value="SDK53338.1"/>
    <property type="molecule type" value="Genomic_DNA"/>
</dbReference>
<feature type="transmembrane region" description="Helical" evidence="1">
    <location>
        <begin position="185"/>
        <end position="203"/>
    </location>
</feature>
<protein>
    <submittedName>
        <fullName evidence="2">Uncharacterized protein</fullName>
    </submittedName>
</protein>
<sequence length="213" mass="23946">MRIFATSLIVSGLIIVVSAFNMLNGLAGNLFDIVLLGERYTYLAIGAFITLLGGVLFAAQPNEIRDDRPLLDKYLSYWEAIWHGEKIMAAAVFLVFLSLLLPWQLTENIDYAARLQVSYGGVLLIAVLWSYPLAAILLRQSLKPARYLLLNIISFLLLIEQMMIYTSHFIQFQGEGLHQLFNVPTGAALFLYANLLCFSGIVFDMQQEGKLFD</sequence>
<name>A0A1G9CNV5_9PROT</name>
<feature type="transmembrane region" description="Helical" evidence="1">
    <location>
        <begin position="39"/>
        <end position="59"/>
    </location>
</feature>
<evidence type="ECO:0000256" key="1">
    <source>
        <dbReference type="SAM" id="Phobius"/>
    </source>
</evidence>
<accession>A0A1G9CNV5</accession>
<evidence type="ECO:0000313" key="3">
    <source>
        <dbReference type="Proteomes" id="UP000198629"/>
    </source>
</evidence>